<comment type="cofactor">
    <cofactor evidence="1">
        <name>Mg(2+)</name>
        <dbReference type="ChEBI" id="CHEBI:18420"/>
    </cofactor>
</comment>
<dbReference type="PANTHER" id="PTHR12358:SF106">
    <property type="entry name" value="LIPID KINASE YEGS"/>
    <property type="match status" value="1"/>
</dbReference>
<dbReference type="Gene3D" id="2.60.200.40">
    <property type="match status" value="1"/>
</dbReference>
<dbReference type="SMART" id="SM00046">
    <property type="entry name" value="DAGKc"/>
    <property type="match status" value="1"/>
</dbReference>
<dbReference type="eggNOG" id="COG1597">
    <property type="taxonomic scope" value="Bacteria"/>
</dbReference>
<dbReference type="PATRIC" id="fig|1045004.4.peg.1386"/>
<protein>
    <submittedName>
        <fullName evidence="6">Transcription regulator</fullName>
    </submittedName>
</protein>
<keyword evidence="4" id="KW-0067">ATP-binding</keyword>
<sequence>MTKKYGIFFNANAGDGQAKQVAQRLAISLSGQNIQSAFITGEDIDDAISAIKKAANEVDAIIVIGGDGTLNLVATAFLQGGKTVPVGLIPSGTVNNFAKTAKIPNDEKSAVNIILKGRTKSFNIGSCGDDKAIISSLTFGSLADLSNDVRQEDKRKFGKIVYFLQAMKNLNKSGSQQIEFKSDSFQADYKIWMCLITTSSNVGGRKYIDHPLGGLHATILHNMSLLKSPSYVYFALTGNIRGSESLTFFELRNMLITSKNTNHPLQTRIDGDPGPKLPIRLLWHEDFLQVFTD</sequence>
<evidence type="ECO:0000256" key="2">
    <source>
        <dbReference type="ARBA" id="ARBA00005983"/>
    </source>
</evidence>
<name>G9WFX1_9LACO</name>
<dbReference type="InterPro" id="IPR016064">
    <property type="entry name" value="NAD/diacylglycerol_kinase_sf"/>
</dbReference>
<dbReference type="HOGENOM" id="CLU_045532_1_0_9"/>
<evidence type="ECO:0000259" key="5">
    <source>
        <dbReference type="PROSITE" id="PS50146"/>
    </source>
</evidence>
<dbReference type="Pfam" id="PF00781">
    <property type="entry name" value="DAGK_cat"/>
    <property type="match status" value="1"/>
</dbReference>
<accession>G9WFX1</accession>
<keyword evidence="7" id="KW-1185">Reference proteome</keyword>
<evidence type="ECO:0000313" key="7">
    <source>
        <dbReference type="Proteomes" id="UP000004959"/>
    </source>
</evidence>
<evidence type="ECO:0000256" key="1">
    <source>
        <dbReference type="ARBA" id="ARBA00001946"/>
    </source>
</evidence>
<dbReference type="PROSITE" id="PS50146">
    <property type="entry name" value="DAGK"/>
    <property type="match status" value="1"/>
</dbReference>
<proteinExistence type="inferred from homology"/>
<dbReference type="STRING" id="336988.NT96_00705"/>
<dbReference type="InterPro" id="IPR001206">
    <property type="entry name" value="Diacylglycerol_kinase_cat_dom"/>
</dbReference>
<reference evidence="6 7" key="1">
    <citation type="journal article" date="2012" name="PLoS ONE">
        <title>Functional divergence in the genus oenococcus as predicted by genome sequencing of the newly-described species, Oenococcus kitaharae.</title>
        <authorList>
            <person name="Borneman A.R."/>
            <person name="McCarthy J.M."/>
            <person name="Chambers P.J."/>
            <person name="Bartowsky E.J."/>
        </authorList>
    </citation>
    <scope>NUCLEOTIDE SEQUENCE [LARGE SCALE GENOMIC DNA]</scope>
    <source>
        <strain evidence="7">DSM17330</strain>
    </source>
</reference>
<organism evidence="6 7">
    <name type="scientific">Oenococcus kitaharae DSM 17330</name>
    <dbReference type="NCBI Taxonomy" id="1045004"/>
    <lineage>
        <taxon>Bacteria</taxon>
        <taxon>Bacillati</taxon>
        <taxon>Bacillota</taxon>
        <taxon>Bacilli</taxon>
        <taxon>Lactobacillales</taxon>
        <taxon>Lactobacillaceae</taxon>
        <taxon>Oenococcus</taxon>
    </lineage>
</organism>
<dbReference type="GO" id="GO:0004143">
    <property type="term" value="F:ATP-dependent diacylglycerol kinase activity"/>
    <property type="evidence" value="ECO:0007669"/>
    <property type="project" value="TreeGrafter"/>
</dbReference>
<dbReference type="RefSeq" id="WP_007746446.1">
    <property type="nucleotide sequence ID" value="NZ_CM001398.1"/>
</dbReference>
<dbReference type="GO" id="GO:0005886">
    <property type="term" value="C:plasma membrane"/>
    <property type="evidence" value="ECO:0007669"/>
    <property type="project" value="TreeGrafter"/>
</dbReference>
<dbReference type="InterPro" id="IPR050187">
    <property type="entry name" value="Lipid_Phosphate_FormReg"/>
</dbReference>
<dbReference type="InterPro" id="IPR017438">
    <property type="entry name" value="ATP-NAD_kinase_N"/>
</dbReference>
<feature type="domain" description="DAGKc" evidence="5">
    <location>
        <begin position="1"/>
        <end position="131"/>
    </location>
</feature>
<dbReference type="SUPFAM" id="SSF111331">
    <property type="entry name" value="NAD kinase/diacylglycerol kinase-like"/>
    <property type="match status" value="1"/>
</dbReference>
<dbReference type="OrthoDB" id="142078at2"/>
<keyword evidence="3" id="KW-0547">Nucleotide-binding</keyword>
<dbReference type="EMBL" id="AFVZ01000001">
    <property type="protein sequence ID" value="EHN59494.1"/>
    <property type="molecule type" value="Genomic_DNA"/>
</dbReference>
<dbReference type="Proteomes" id="UP000004959">
    <property type="component" value="Chromosome"/>
</dbReference>
<comment type="caution">
    <text evidence="6">The sequence shown here is derived from an EMBL/GenBank/DDBJ whole genome shotgun (WGS) entry which is preliminary data.</text>
</comment>
<dbReference type="Gene3D" id="3.40.50.10330">
    <property type="entry name" value="Probable inorganic polyphosphate/atp-NAD kinase, domain 1"/>
    <property type="match status" value="1"/>
</dbReference>
<dbReference type="PANTHER" id="PTHR12358">
    <property type="entry name" value="SPHINGOSINE KINASE"/>
    <property type="match status" value="1"/>
</dbReference>
<comment type="similarity">
    <text evidence="2">Belongs to the diacylglycerol/lipid kinase family.</text>
</comment>
<evidence type="ECO:0000256" key="4">
    <source>
        <dbReference type="ARBA" id="ARBA00022840"/>
    </source>
</evidence>
<gene>
    <name evidence="6" type="ORF">OKIT_1411</name>
</gene>
<dbReference type="GO" id="GO:0005524">
    <property type="term" value="F:ATP binding"/>
    <property type="evidence" value="ECO:0007669"/>
    <property type="project" value="UniProtKB-KW"/>
</dbReference>
<evidence type="ECO:0000313" key="6">
    <source>
        <dbReference type="EMBL" id="EHN59494.1"/>
    </source>
</evidence>
<evidence type="ECO:0000256" key="3">
    <source>
        <dbReference type="ARBA" id="ARBA00022741"/>
    </source>
</evidence>
<dbReference type="AlphaFoldDB" id="G9WFX1"/>